<feature type="domain" description="Homeobox" evidence="8">
    <location>
        <begin position="19"/>
        <end position="80"/>
    </location>
</feature>
<dbReference type="GO" id="GO:0000981">
    <property type="term" value="F:DNA-binding transcription factor activity, RNA polymerase II-specific"/>
    <property type="evidence" value="ECO:0007669"/>
    <property type="project" value="TreeGrafter"/>
</dbReference>
<dbReference type="SMART" id="SM00389">
    <property type="entry name" value="HOX"/>
    <property type="match status" value="1"/>
</dbReference>
<evidence type="ECO:0000256" key="2">
    <source>
        <dbReference type="ARBA" id="ARBA00023125"/>
    </source>
</evidence>
<feature type="region of interest" description="Disordered" evidence="7">
    <location>
        <begin position="199"/>
        <end position="232"/>
    </location>
</feature>
<accession>A0A8H3XIF3</accession>
<evidence type="ECO:0000256" key="7">
    <source>
        <dbReference type="SAM" id="MobiDB-lite"/>
    </source>
</evidence>
<dbReference type="InterPro" id="IPR001356">
    <property type="entry name" value="HD"/>
</dbReference>
<dbReference type="Gene3D" id="1.10.10.60">
    <property type="entry name" value="Homeodomain-like"/>
    <property type="match status" value="1"/>
</dbReference>
<keyword evidence="4 5" id="KW-0539">Nucleus</keyword>
<organism evidence="9 10">
    <name type="scientific">Gigaspora margarita</name>
    <dbReference type="NCBI Taxonomy" id="4874"/>
    <lineage>
        <taxon>Eukaryota</taxon>
        <taxon>Fungi</taxon>
        <taxon>Fungi incertae sedis</taxon>
        <taxon>Mucoromycota</taxon>
        <taxon>Glomeromycotina</taxon>
        <taxon>Glomeromycetes</taxon>
        <taxon>Diversisporales</taxon>
        <taxon>Gigasporaceae</taxon>
        <taxon>Gigaspora</taxon>
    </lineage>
</organism>
<dbReference type="InterPro" id="IPR009057">
    <property type="entry name" value="Homeodomain-like_sf"/>
</dbReference>
<keyword evidence="10" id="KW-1185">Reference proteome</keyword>
<evidence type="ECO:0000256" key="4">
    <source>
        <dbReference type="ARBA" id="ARBA00023242"/>
    </source>
</evidence>
<proteinExistence type="predicted"/>
<reference evidence="9 10" key="1">
    <citation type="journal article" date="2019" name="Environ. Microbiol.">
        <title>At the nexus of three kingdoms: the genome of the mycorrhizal fungus Gigaspora margarita provides insights into plant, endobacterial and fungal interactions.</title>
        <authorList>
            <person name="Venice F."/>
            <person name="Ghignone S."/>
            <person name="Salvioli di Fossalunga A."/>
            <person name="Amselem J."/>
            <person name="Novero M."/>
            <person name="Xianan X."/>
            <person name="Sedzielewska Toro K."/>
            <person name="Morin E."/>
            <person name="Lipzen A."/>
            <person name="Grigoriev I.V."/>
            <person name="Henrissat B."/>
            <person name="Martin F.M."/>
            <person name="Bonfante P."/>
        </authorList>
    </citation>
    <scope>NUCLEOTIDE SEQUENCE [LARGE SCALE GENOMIC DNA]</scope>
    <source>
        <strain evidence="9 10">BEG34</strain>
    </source>
</reference>
<evidence type="ECO:0000256" key="3">
    <source>
        <dbReference type="ARBA" id="ARBA00023155"/>
    </source>
</evidence>
<dbReference type="GO" id="GO:0005634">
    <property type="term" value="C:nucleus"/>
    <property type="evidence" value="ECO:0007669"/>
    <property type="project" value="UniProtKB-SubCell"/>
</dbReference>
<feature type="region of interest" description="Disordered" evidence="7">
    <location>
        <begin position="73"/>
        <end position="114"/>
    </location>
</feature>
<feature type="DNA-binding region" description="Homeobox" evidence="5">
    <location>
        <begin position="21"/>
        <end position="81"/>
    </location>
</feature>
<dbReference type="PROSITE" id="PS50071">
    <property type="entry name" value="HOMEOBOX_2"/>
    <property type="match status" value="1"/>
</dbReference>
<name>A0A8H3XIF3_GIGMA</name>
<dbReference type="PANTHER" id="PTHR45793">
    <property type="entry name" value="HOMEOBOX PROTEIN"/>
    <property type="match status" value="1"/>
</dbReference>
<dbReference type="OrthoDB" id="6159439at2759"/>
<gene>
    <name evidence="9" type="ORF">F8M41_025926</name>
</gene>
<dbReference type="CDD" id="cd00086">
    <property type="entry name" value="homeodomain"/>
    <property type="match status" value="1"/>
</dbReference>
<evidence type="ECO:0000256" key="1">
    <source>
        <dbReference type="ARBA" id="ARBA00004123"/>
    </source>
</evidence>
<dbReference type="Proteomes" id="UP000439903">
    <property type="component" value="Unassembled WGS sequence"/>
</dbReference>
<evidence type="ECO:0000313" key="10">
    <source>
        <dbReference type="Proteomes" id="UP000439903"/>
    </source>
</evidence>
<sequence length="329" mass="37097">MANNRTNNQINCVSLCNTNNSQQQRHRTTPSQAQFLENYFTNVDDFPDSNMREKIALKINMPSKSVHIWFQNRRAKRKQEDRTRQEQETIRSARSSSSSTSTSSLSLTIPSQQQSRASDLMITSRYLIYANAHGNHNRAFSRQPLAHLNRQITLQNNYKLAPLRNVTSRDEIINSQGEGIMLPSLRRIISQIVSTTLDDKNTPVNCNNNTSHNSSSKQFSSSSSSHEQPSTSSTLFCPPFNPSFSLHPSQFVSNFHCSRSHHNYHHHHSHQCCIGQSALNHAILNASCSNSAPSGRMIVDHKISTIEKADENETHNGGVVSMKIDRLLT</sequence>
<dbReference type="GO" id="GO:0000978">
    <property type="term" value="F:RNA polymerase II cis-regulatory region sequence-specific DNA binding"/>
    <property type="evidence" value="ECO:0007669"/>
    <property type="project" value="TreeGrafter"/>
</dbReference>
<dbReference type="PANTHER" id="PTHR45793:SF9">
    <property type="entry name" value="HOMEOBOX PROTEIN OTX1"/>
    <property type="match status" value="1"/>
</dbReference>
<feature type="compositionally biased region" description="Low complexity" evidence="7">
    <location>
        <begin position="205"/>
        <end position="232"/>
    </location>
</feature>
<evidence type="ECO:0000259" key="8">
    <source>
        <dbReference type="PROSITE" id="PS50071"/>
    </source>
</evidence>
<dbReference type="AlphaFoldDB" id="A0A8H3XIF3"/>
<evidence type="ECO:0000256" key="6">
    <source>
        <dbReference type="RuleBase" id="RU000682"/>
    </source>
</evidence>
<keyword evidence="2 5" id="KW-0238">DNA-binding</keyword>
<feature type="compositionally biased region" description="Low complexity" evidence="7">
    <location>
        <begin position="95"/>
        <end position="114"/>
    </location>
</feature>
<comment type="subcellular location">
    <subcellularLocation>
        <location evidence="1 5 6">Nucleus</location>
    </subcellularLocation>
</comment>
<dbReference type="EMBL" id="WTPW01000950">
    <property type="protein sequence ID" value="KAF0467806.1"/>
    <property type="molecule type" value="Genomic_DNA"/>
</dbReference>
<protein>
    <submittedName>
        <fullName evidence="9">Homeobox protein OTX2-like</fullName>
    </submittedName>
</protein>
<dbReference type="Pfam" id="PF00046">
    <property type="entry name" value="Homeodomain"/>
    <property type="match status" value="1"/>
</dbReference>
<dbReference type="SUPFAM" id="SSF46689">
    <property type="entry name" value="Homeodomain-like"/>
    <property type="match status" value="1"/>
</dbReference>
<keyword evidence="3 5" id="KW-0371">Homeobox</keyword>
<evidence type="ECO:0000256" key="5">
    <source>
        <dbReference type="PROSITE-ProRule" id="PRU00108"/>
    </source>
</evidence>
<comment type="caution">
    <text evidence="9">The sequence shown here is derived from an EMBL/GenBank/DDBJ whole genome shotgun (WGS) entry which is preliminary data.</text>
</comment>
<feature type="compositionally biased region" description="Basic and acidic residues" evidence="7">
    <location>
        <begin position="78"/>
        <end position="91"/>
    </location>
</feature>
<evidence type="ECO:0000313" key="9">
    <source>
        <dbReference type="EMBL" id="KAF0467806.1"/>
    </source>
</evidence>